<sequence>MWLSHKDNQYNGKIFEVAAGRVAENFVGSNKGYWDKNLTVEKLFENEEVILDQDGYKSLENTVELSKWMTEDNTGW</sequence>
<evidence type="ECO:0000313" key="1">
    <source>
        <dbReference type="EMBL" id="CAD2071502.1"/>
    </source>
</evidence>
<comment type="caution">
    <text evidence="1">The sequence shown here is derived from an EMBL/GenBank/DDBJ whole genome shotgun (WGS) entry which is preliminary data.</text>
</comment>
<dbReference type="Proteomes" id="UP000589351">
    <property type="component" value="Unassembled WGS sequence"/>
</dbReference>
<protein>
    <submittedName>
        <fullName evidence="1">Uncharacterized protein</fullName>
    </submittedName>
</protein>
<name>A0A6V7R3J7_9STAP</name>
<organism evidence="1 2">
    <name type="scientific">Jeotgalicoccus meleagridis</name>
    <dbReference type="NCBI Taxonomy" id="2759181"/>
    <lineage>
        <taxon>Bacteria</taxon>
        <taxon>Bacillati</taxon>
        <taxon>Bacillota</taxon>
        <taxon>Bacilli</taxon>
        <taxon>Bacillales</taxon>
        <taxon>Staphylococcaceae</taxon>
        <taxon>Jeotgalicoccus</taxon>
    </lineage>
</organism>
<keyword evidence="2" id="KW-1185">Reference proteome</keyword>
<accession>A0A6V7R3J7</accession>
<reference evidence="1 2" key="1">
    <citation type="submission" date="2020-07" db="EMBL/GenBank/DDBJ databases">
        <authorList>
            <person name="Criscuolo A."/>
        </authorList>
    </citation>
    <scope>NUCLEOTIDE SEQUENCE [LARGE SCALE GENOMIC DNA]</scope>
    <source>
        <strain evidence="1">CIP111649</strain>
    </source>
</reference>
<proteinExistence type="predicted"/>
<evidence type="ECO:0000313" key="2">
    <source>
        <dbReference type="Proteomes" id="UP000589351"/>
    </source>
</evidence>
<dbReference type="RefSeq" id="WP_185124835.1">
    <property type="nucleotide sequence ID" value="NZ_CAJEWD010000003.1"/>
</dbReference>
<dbReference type="AlphaFoldDB" id="A0A6V7R3J7"/>
<dbReference type="EMBL" id="CAJEWD010000003">
    <property type="protein sequence ID" value="CAD2071502.1"/>
    <property type="molecule type" value="Genomic_DNA"/>
</dbReference>
<gene>
    <name evidence="1" type="ORF">JEODO184_00273</name>
</gene>